<accession>A0ABP9V2M2</accession>
<comment type="caution">
    <text evidence="2">The sequence shown here is derived from an EMBL/GenBank/DDBJ whole genome shotgun (WGS) entry which is preliminary data.</text>
</comment>
<evidence type="ECO:0000256" key="1">
    <source>
        <dbReference type="SAM" id="Phobius"/>
    </source>
</evidence>
<reference evidence="2 3" key="1">
    <citation type="submission" date="2024-02" db="EMBL/GenBank/DDBJ databases">
        <title>Rubritalea halochordaticola NBRC 107102.</title>
        <authorList>
            <person name="Ichikawa N."/>
            <person name="Katano-Makiyama Y."/>
            <person name="Hidaka K."/>
        </authorList>
    </citation>
    <scope>NUCLEOTIDE SEQUENCE [LARGE SCALE GENOMIC DNA]</scope>
    <source>
        <strain evidence="2 3">NBRC 107102</strain>
    </source>
</reference>
<dbReference type="Proteomes" id="UP001424741">
    <property type="component" value="Unassembled WGS sequence"/>
</dbReference>
<protein>
    <recommendedName>
        <fullName evidence="4">Lycopene cyclase domain-containing protein</fullName>
    </recommendedName>
</protein>
<evidence type="ECO:0000313" key="2">
    <source>
        <dbReference type="EMBL" id="GAA5496917.1"/>
    </source>
</evidence>
<evidence type="ECO:0008006" key="4">
    <source>
        <dbReference type="Google" id="ProtNLM"/>
    </source>
</evidence>
<dbReference type="RefSeq" id="WP_346189508.1">
    <property type="nucleotide sequence ID" value="NZ_BAABRL010000010.1"/>
</dbReference>
<evidence type="ECO:0000313" key="3">
    <source>
        <dbReference type="Proteomes" id="UP001424741"/>
    </source>
</evidence>
<sequence>MSFEDKKLLVEYGLLIVPFLIAVVLCYPMTPILKYSHPFKRYLLSVLVGWFAILVYNDQIWLPMRLASADRHGNMHYDGVGMNAVLLVFGWIVPVLISLPFFLHALWNFSNSKKA</sequence>
<proteinExistence type="predicted"/>
<feature type="transmembrane region" description="Helical" evidence="1">
    <location>
        <begin position="82"/>
        <end position="107"/>
    </location>
</feature>
<organism evidence="2 3">
    <name type="scientific">Rubritalea halochordaticola</name>
    <dbReference type="NCBI Taxonomy" id="714537"/>
    <lineage>
        <taxon>Bacteria</taxon>
        <taxon>Pseudomonadati</taxon>
        <taxon>Verrucomicrobiota</taxon>
        <taxon>Verrucomicrobiia</taxon>
        <taxon>Verrucomicrobiales</taxon>
        <taxon>Rubritaleaceae</taxon>
        <taxon>Rubritalea</taxon>
    </lineage>
</organism>
<dbReference type="EMBL" id="BAABRL010000010">
    <property type="protein sequence ID" value="GAA5496917.1"/>
    <property type="molecule type" value="Genomic_DNA"/>
</dbReference>
<keyword evidence="3" id="KW-1185">Reference proteome</keyword>
<keyword evidence="1" id="KW-0812">Transmembrane</keyword>
<keyword evidence="1" id="KW-1133">Transmembrane helix</keyword>
<keyword evidence="1" id="KW-0472">Membrane</keyword>
<feature type="transmembrane region" description="Helical" evidence="1">
    <location>
        <begin position="12"/>
        <end position="30"/>
    </location>
</feature>
<gene>
    <name evidence="2" type="ORF">Rhal01_03105</name>
</gene>
<name>A0ABP9V2M2_9BACT</name>
<feature type="transmembrane region" description="Helical" evidence="1">
    <location>
        <begin position="42"/>
        <end position="62"/>
    </location>
</feature>